<dbReference type="AlphaFoldDB" id="A0A146LNZ6"/>
<protein>
    <submittedName>
        <fullName evidence="2">Uncharacterized protein</fullName>
    </submittedName>
</protein>
<dbReference type="EMBL" id="GDHC01010272">
    <property type="protein sequence ID" value="JAQ08357.1"/>
    <property type="molecule type" value="Transcribed_RNA"/>
</dbReference>
<feature type="region of interest" description="Disordered" evidence="1">
    <location>
        <begin position="112"/>
        <end position="154"/>
    </location>
</feature>
<accession>A0A146LNZ6</accession>
<sequence length="154" mass="16997">QRCIHTPTRRRIWNTGRTHCRRRVGGLSLAQRCIHTPMDGSHTSTSIQSDMYFTNRFSELQTLLKSISIDEYPVEGGARDAAVKRSELGGGKKVGKDRVRCIDGVSEGGASNKLAVVKNTNKQPSAGLNTKDTVSSKRSKNAEMPTQSRDRNKP</sequence>
<gene>
    <name evidence="2" type="ORF">g.14835</name>
</gene>
<name>A0A146LNZ6_LYGHE</name>
<evidence type="ECO:0000313" key="2">
    <source>
        <dbReference type="EMBL" id="JAQ08357.1"/>
    </source>
</evidence>
<feature type="compositionally biased region" description="Polar residues" evidence="1">
    <location>
        <begin position="118"/>
        <end position="133"/>
    </location>
</feature>
<evidence type="ECO:0000256" key="1">
    <source>
        <dbReference type="SAM" id="MobiDB-lite"/>
    </source>
</evidence>
<reference evidence="2" key="1">
    <citation type="journal article" date="2016" name="Gigascience">
        <title>De novo construction of an expanded transcriptome assembly for the western tarnished plant bug, Lygus hesperus.</title>
        <authorList>
            <person name="Tassone E.E."/>
            <person name="Geib S.M."/>
            <person name="Hall B."/>
            <person name="Fabrick J.A."/>
            <person name="Brent C.S."/>
            <person name="Hull J.J."/>
        </authorList>
    </citation>
    <scope>NUCLEOTIDE SEQUENCE</scope>
</reference>
<organism evidence="2">
    <name type="scientific">Lygus hesperus</name>
    <name type="common">Western plant bug</name>
    <dbReference type="NCBI Taxonomy" id="30085"/>
    <lineage>
        <taxon>Eukaryota</taxon>
        <taxon>Metazoa</taxon>
        <taxon>Ecdysozoa</taxon>
        <taxon>Arthropoda</taxon>
        <taxon>Hexapoda</taxon>
        <taxon>Insecta</taxon>
        <taxon>Pterygota</taxon>
        <taxon>Neoptera</taxon>
        <taxon>Paraneoptera</taxon>
        <taxon>Hemiptera</taxon>
        <taxon>Heteroptera</taxon>
        <taxon>Panheteroptera</taxon>
        <taxon>Cimicomorpha</taxon>
        <taxon>Miridae</taxon>
        <taxon>Mirini</taxon>
        <taxon>Lygus</taxon>
    </lineage>
</organism>
<proteinExistence type="predicted"/>
<feature type="non-terminal residue" evidence="2">
    <location>
        <position position="1"/>
    </location>
</feature>